<evidence type="ECO:0000256" key="1">
    <source>
        <dbReference type="ARBA" id="ARBA00004953"/>
    </source>
</evidence>
<dbReference type="UniPathway" id="UPA00148"/>
<comment type="pathway">
    <text evidence="1 4">Cofactor biosynthesis; adenosylcobalamin biosynthesis.</text>
</comment>
<dbReference type="Pfam" id="PF01656">
    <property type="entry name" value="CbiA"/>
    <property type="match status" value="1"/>
</dbReference>
<dbReference type="InterPro" id="IPR002586">
    <property type="entry name" value="CobQ/CobB/MinD/ParA_Nub-bd_dom"/>
</dbReference>
<dbReference type="CDD" id="cd05389">
    <property type="entry name" value="CobQ_N"/>
    <property type="match status" value="1"/>
</dbReference>
<keyword evidence="2 4" id="KW-0169">Cobalamin biosynthesis</keyword>
<gene>
    <name evidence="4" type="primary">cobQ</name>
    <name evidence="7" type="ORF">C7B43_09855</name>
</gene>
<dbReference type="SUPFAM" id="SSF52540">
    <property type="entry name" value="P-loop containing nucleoside triphosphate hydrolases"/>
    <property type="match status" value="1"/>
</dbReference>
<feature type="domain" description="CobQ/CobB/MinD/ParA nucleotide binding" evidence="5">
    <location>
        <begin position="6"/>
        <end position="229"/>
    </location>
</feature>
<dbReference type="InterPro" id="IPR011698">
    <property type="entry name" value="GATase_3"/>
</dbReference>
<evidence type="ECO:0000313" key="7">
    <source>
        <dbReference type="EMBL" id="PSR28708.1"/>
    </source>
</evidence>
<dbReference type="InterPro" id="IPR004459">
    <property type="entry name" value="CobQ_synth"/>
</dbReference>
<proteinExistence type="inferred from homology"/>
<evidence type="ECO:0000256" key="2">
    <source>
        <dbReference type="ARBA" id="ARBA00022573"/>
    </source>
</evidence>
<dbReference type="NCBIfam" id="TIGR00313">
    <property type="entry name" value="cobQ"/>
    <property type="match status" value="1"/>
</dbReference>
<organism evidence="7 8">
    <name type="scientific">Sulfobacillus benefaciens</name>
    <dbReference type="NCBI Taxonomy" id="453960"/>
    <lineage>
        <taxon>Bacteria</taxon>
        <taxon>Bacillati</taxon>
        <taxon>Bacillota</taxon>
        <taxon>Clostridia</taxon>
        <taxon>Eubacteriales</taxon>
        <taxon>Clostridiales Family XVII. Incertae Sedis</taxon>
        <taxon>Sulfobacillus</taxon>
    </lineage>
</organism>
<evidence type="ECO:0000259" key="5">
    <source>
        <dbReference type="Pfam" id="PF01656"/>
    </source>
</evidence>
<dbReference type="Proteomes" id="UP000242699">
    <property type="component" value="Unassembled WGS sequence"/>
</dbReference>
<dbReference type="CDD" id="cd01750">
    <property type="entry name" value="GATase1_CobQ"/>
    <property type="match status" value="1"/>
</dbReference>
<comment type="similarity">
    <text evidence="4">Belongs to the CobB/CobQ family. CobQ subfamily.</text>
</comment>
<dbReference type="PANTHER" id="PTHR21343">
    <property type="entry name" value="DETHIOBIOTIN SYNTHETASE"/>
    <property type="match status" value="1"/>
</dbReference>
<dbReference type="AlphaFoldDB" id="A0A2T2X2M6"/>
<accession>A0A2T2X2M6</accession>
<dbReference type="SUPFAM" id="SSF52317">
    <property type="entry name" value="Class I glutamine amidotransferase-like"/>
    <property type="match status" value="1"/>
</dbReference>
<dbReference type="NCBIfam" id="NF001989">
    <property type="entry name" value="PRK00784.1"/>
    <property type="match status" value="1"/>
</dbReference>
<dbReference type="GO" id="GO:0003824">
    <property type="term" value="F:catalytic activity"/>
    <property type="evidence" value="ECO:0007669"/>
    <property type="project" value="InterPro"/>
</dbReference>
<dbReference type="InterPro" id="IPR033949">
    <property type="entry name" value="CobQ_GATase1"/>
</dbReference>
<reference evidence="7 8" key="1">
    <citation type="journal article" date="2014" name="BMC Genomics">
        <title>Comparison of environmental and isolate Sulfobacillus genomes reveals diverse carbon, sulfur, nitrogen, and hydrogen metabolisms.</title>
        <authorList>
            <person name="Justice N.B."/>
            <person name="Norman A."/>
            <person name="Brown C.T."/>
            <person name="Singh A."/>
            <person name="Thomas B.C."/>
            <person name="Banfield J.F."/>
        </authorList>
    </citation>
    <scope>NUCLEOTIDE SEQUENCE [LARGE SCALE GENOMIC DNA]</scope>
    <source>
        <strain evidence="7">AMDSBA1</strain>
    </source>
</reference>
<dbReference type="Gene3D" id="3.40.50.880">
    <property type="match status" value="1"/>
</dbReference>
<comment type="function">
    <text evidence="4">Catalyzes amidations at positions B, D, E, and G on adenosylcobyrinic A,C-diamide. NH(2) groups are provided by glutamine, and one molecule of ATP is hydrogenolyzed for each amidation.</text>
</comment>
<dbReference type="PROSITE" id="PS51274">
    <property type="entry name" value="GATASE_COBBQ"/>
    <property type="match status" value="1"/>
</dbReference>
<dbReference type="HAMAP" id="MF_00028">
    <property type="entry name" value="CobQ"/>
    <property type="match status" value="1"/>
</dbReference>
<feature type="active site" evidence="4">
    <location>
        <position position="433"/>
    </location>
</feature>
<dbReference type="InterPro" id="IPR047045">
    <property type="entry name" value="CobQ_N"/>
</dbReference>
<evidence type="ECO:0000313" key="8">
    <source>
        <dbReference type="Proteomes" id="UP000242699"/>
    </source>
</evidence>
<dbReference type="Pfam" id="PF07685">
    <property type="entry name" value="GATase_3"/>
    <property type="match status" value="1"/>
</dbReference>
<dbReference type="PANTHER" id="PTHR21343:SF1">
    <property type="entry name" value="COBYRIC ACID SYNTHASE"/>
    <property type="match status" value="1"/>
</dbReference>
<keyword evidence="3 4" id="KW-0315">Glutamine amidotransferase</keyword>
<dbReference type="EMBL" id="PXYT01000019">
    <property type="protein sequence ID" value="PSR28708.1"/>
    <property type="molecule type" value="Genomic_DNA"/>
</dbReference>
<name>A0A2T2X2M6_9FIRM</name>
<comment type="caution">
    <text evidence="7">The sequence shown here is derived from an EMBL/GenBank/DDBJ whole genome shotgun (WGS) entry which is preliminary data.</text>
</comment>
<evidence type="ECO:0000256" key="3">
    <source>
        <dbReference type="ARBA" id="ARBA00022962"/>
    </source>
</evidence>
<dbReference type="InterPro" id="IPR027417">
    <property type="entry name" value="P-loop_NTPase"/>
</dbReference>
<dbReference type="InterPro" id="IPR029062">
    <property type="entry name" value="Class_I_gatase-like"/>
</dbReference>
<feature type="active site" description="Nucleophile" evidence="4">
    <location>
        <position position="329"/>
    </location>
</feature>
<dbReference type="GO" id="GO:0015420">
    <property type="term" value="F:ABC-type vitamin B12 transporter activity"/>
    <property type="evidence" value="ECO:0007669"/>
    <property type="project" value="UniProtKB-UniRule"/>
</dbReference>
<dbReference type="Gene3D" id="3.40.50.300">
    <property type="entry name" value="P-loop containing nucleotide triphosphate hydrolases"/>
    <property type="match status" value="1"/>
</dbReference>
<protein>
    <recommendedName>
        <fullName evidence="4">Cobyric acid synthase</fullName>
    </recommendedName>
</protein>
<sequence>MTAKAISILGTSSHVGKTWVVAGLCGLFADRGIRVAPFKAQNMSLNAYITDEGFEMSYAQALQAWSAGLEPSVLMNPVLLKPETGSRSQLIVNGVVHGPYESGHFRDKRDELFAVVRDSYDELARQYDVILVEGAGSPVELNLMQTDLSNIRLAEYADASIVLVGDIDRGGIFASLYGTTALLPPQARNRLKGILVNKFRGDITLFDEGIRMLRELTGVPVLGVIPYVEMPFPQEDSLGVPWGGKKEGHITICVVRLPFMSNFTDYDPFLFEPEVNLFYSATPPSLRPAMIIIPGSKNTLSDLTWLKATGWEDSIGRWAQEGTMVAGICGGFQMMGASVQDPLGMEGAAAAMSGLGLLPIDTVLRPRKVTRQIHGRAVARPYRGHIILGYEQHMGETRPVSGSSFNFGPLIVLDDHTDGLINVEGNLWGTYIHGIFHNTEFRHAVIRQLGGHGIMTENPFDRVIRQWKEVIAKHVDLATLFRLVGG</sequence>
<feature type="domain" description="CobB/CobQ-like glutamine amidotransferase" evidence="6">
    <location>
        <begin position="251"/>
        <end position="440"/>
    </location>
</feature>
<evidence type="ECO:0000259" key="6">
    <source>
        <dbReference type="Pfam" id="PF07685"/>
    </source>
</evidence>
<dbReference type="GO" id="GO:0009236">
    <property type="term" value="P:cobalamin biosynthetic process"/>
    <property type="evidence" value="ECO:0007669"/>
    <property type="project" value="UniProtKB-UniRule"/>
</dbReference>
<evidence type="ECO:0000256" key="4">
    <source>
        <dbReference type="HAMAP-Rule" id="MF_00028"/>
    </source>
</evidence>